<dbReference type="PANTHER" id="PTHR12475">
    <property type="match status" value="1"/>
</dbReference>
<feature type="compositionally biased region" description="Polar residues" evidence="2">
    <location>
        <begin position="210"/>
        <end position="224"/>
    </location>
</feature>
<dbReference type="EMBL" id="MU150345">
    <property type="protein sequence ID" value="KAF9458260.1"/>
    <property type="molecule type" value="Genomic_DNA"/>
</dbReference>
<name>A0A9P6CDK8_9AGAR</name>
<evidence type="ECO:0000313" key="4">
    <source>
        <dbReference type="Proteomes" id="UP000807353"/>
    </source>
</evidence>
<dbReference type="Gene3D" id="3.10.129.10">
    <property type="entry name" value="Hotdog Thioesterase"/>
    <property type="match status" value="1"/>
</dbReference>
<dbReference type="AlphaFoldDB" id="A0A9P6CDK8"/>
<feature type="region of interest" description="Disordered" evidence="2">
    <location>
        <begin position="184"/>
        <end position="232"/>
    </location>
</feature>
<sequence length="370" mass="41374">MSSNFASALRIAPSITKYLIVLLLLLNIRSWPLAWHFRVFRPVFKIRIRYKLMQWRNMFRSRIAQVQAEDRWLDSITPIGADPFNLTISYNSWASVDDSDFNGHLSNSSYAKTLDSARFKTALHMFPMFFRAGGWMALAATHYNFIREIPILAQYEVRVSIGTWDQKWLYVVSKFVTKSSKKSMSKSNHKQITPPQSDSEETTEPLFNASVRTVSSPMPSTSQTPEEKLPADTASALKAVTASLTSEPEPDGATLHTVSVSLCCFKVGRITVPPALVMATNGFCVPGVVGTYSPTNPPPNWQHAKSYMSKPSGGSTKKLQELYKGGWRNVPEGPERWWDVAMDGVVEEKRRARLDVMKGLGSGLTGARSL</sequence>
<dbReference type="OrthoDB" id="265761at2759"/>
<evidence type="ECO:0000256" key="2">
    <source>
        <dbReference type="SAM" id="MobiDB-lite"/>
    </source>
</evidence>
<comment type="caution">
    <text evidence="3">The sequence shown here is derived from an EMBL/GenBank/DDBJ whole genome shotgun (WGS) entry which is preliminary data.</text>
</comment>
<reference evidence="3" key="1">
    <citation type="submission" date="2020-11" db="EMBL/GenBank/DDBJ databases">
        <authorList>
            <consortium name="DOE Joint Genome Institute"/>
            <person name="Ahrendt S."/>
            <person name="Riley R."/>
            <person name="Andreopoulos W."/>
            <person name="Labutti K."/>
            <person name="Pangilinan J."/>
            <person name="Ruiz-Duenas F.J."/>
            <person name="Barrasa J.M."/>
            <person name="Sanchez-Garcia M."/>
            <person name="Camarero S."/>
            <person name="Miyauchi S."/>
            <person name="Serrano A."/>
            <person name="Linde D."/>
            <person name="Babiker R."/>
            <person name="Drula E."/>
            <person name="Ayuso-Fernandez I."/>
            <person name="Pacheco R."/>
            <person name="Padilla G."/>
            <person name="Ferreira P."/>
            <person name="Barriuso J."/>
            <person name="Kellner H."/>
            <person name="Castanera R."/>
            <person name="Alfaro M."/>
            <person name="Ramirez L."/>
            <person name="Pisabarro A.G."/>
            <person name="Kuo A."/>
            <person name="Tritt A."/>
            <person name="Lipzen A."/>
            <person name="He G."/>
            <person name="Yan M."/>
            <person name="Ng V."/>
            <person name="Cullen D."/>
            <person name="Martin F."/>
            <person name="Rosso M.-N."/>
            <person name="Henrissat B."/>
            <person name="Hibbett D."/>
            <person name="Martinez A.T."/>
            <person name="Grigoriev I.V."/>
        </authorList>
    </citation>
    <scope>NUCLEOTIDE SEQUENCE</scope>
    <source>
        <strain evidence="3">CBS 247.69</strain>
    </source>
</reference>
<accession>A0A9P6CDK8</accession>
<keyword evidence="4" id="KW-1185">Reference proteome</keyword>
<dbReference type="Proteomes" id="UP000807353">
    <property type="component" value="Unassembled WGS sequence"/>
</dbReference>
<organism evidence="3 4">
    <name type="scientific">Collybia nuda</name>
    <dbReference type="NCBI Taxonomy" id="64659"/>
    <lineage>
        <taxon>Eukaryota</taxon>
        <taxon>Fungi</taxon>
        <taxon>Dikarya</taxon>
        <taxon>Basidiomycota</taxon>
        <taxon>Agaricomycotina</taxon>
        <taxon>Agaricomycetes</taxon>
        <taxon>Agaricomycetidae</taxon>
        <taxon>Agaricales</taxon>
        <taxon>Tricholomatineae</taxon>
        <taxon>Clitocybaceae</taxon>
        <taxon>Collybia</taxon>
    </lineage>
</organism>
<gene>
    <name evidence="3" type="ORF">BDZ94DRAFT_1284916</name>
</gene>
<dbReference type="Pfam" id="PF13279">
    <property type="entry name" value="4HBT_2"/>
    <property type="match status" value="1"/>
</dbReference>
<protein>
    <submittedName>
        <fullName evidence="3">Uncharacterized protein</fullName>
    </submittedName>
</protein>
<dbReference type="CDD" id="cd00586">
    <property type="entry name" value="4HBT"/>
    <property type="match status" value="1"/>
</dbReference>
<evidence type="ECO:0000313" key="3">
    <source>
        <dbReference type="EMBL" id="KAF9458260.1"/>
    </source>
</evidence>
<evidence type="ECO:0000256" key="1">
    <source>
        <dbReference type="ARBA" id="ARBA00038476"/>
    </source>
</evidence>
<dbReference type="SUPFAM" id="SSF54637">
    <property type="entry name" value="Thioesterase/thiol ester dehydrase-isomerase"/>
    <property type="match status" value="1"/>
</dbReference>
<comment type="similarity">
    <text evidence="1">Belongs to the lcsJ thioesterase family.</text>
</comment>
<proteinExistence type="inferred from homology"/>
<dbReference type="InterPro" id="IPR029069">
    <property type="entry name" value="HotDog_dom_sf"/>
</dbReference>
<dbReference type="InterPro" id="IPR051490">
    <property type="entry name" value="THEM6_lcsJ_thioesterase"/>
</dbReference>
<dbReference type="PANTHER" id="PTHR12475:SF4">
    <property type="entry name" value="PROTEIN THEM6"/>
    <property type="match status" value="1"/>
</dbReference>